<evidence type="ECO:0000256" key="2">
    <source>
        <dbReference type="ARBA" id="ARBA00012438"/>
    </source>
</evidence>
<evidence type="ECO:0000313" key="13">
    <source>
        <dbReference type="Proteomes" id="UP000185622"/>
    </source>
</evidence>
<dbReference type="Gene3D" id="3.30.565.10">
    <property type="entry name" value="Histidine kinase-like ATPase, C-terminal domain"/>
    <property type="match status" value="1"/>
</dbReference>
<dbReference type="InterPro" id="IPR003594">
    <property type="entry name" value="HATPase_dom"/>
</dbReference>
<feature type="transmembrane region" description="Helical" evidence="10">
    <location>
        <begin position="286"/>
        <end position="306"/>
    </location>
</feature>
<keyword evidence="10" id="KW-1133">Transmembrane helix</keyword>
<keyword evidence="3" id="KW-0597">Phosphoprotein</keyword>
<evidence type="ECO:0000256" key="7">
    <source>
        <dbReference type="ARBA" id="ARBA00022840"/>
    </source>
</evidence>
<organism evidence="12 13">
    <name type="scientific">Thioclava nitratireducens</name>
    <dbReference type="NCBI Taxonomy" id="1915078"/>
    <lineage>
        <taxon>Bacteria</taxon>
        <taxon>Pseudomonadati</taxon>
        <taxon>Pseudomonadota</taxon>
        <taxon>Alphaproteobacteria</taxon>
        <taxon>Rhodobacterales</taxon>
        <taxon>Paracoccaceae</taxon>
        <taxon>Thioclava</taxon>
    </lineage>
</organism>
<dbReference type="Gene3D" id="3.30.450.20">
    <property type="entry name" value="PAS domain"/>
    <property type="match status" value="1"/>
</dbReference>
<reference evidence="12 13" key="1">
    <citation type="submission" date="2017-01" db="EMBL/GenBank/DDBJ databases">
        <title>The complete genome sequence of a sulfur-oxidizing marine bacterium Thioclava sp. 25B10_4T.</title>
        <authorList>
            <person name="Liu Y."/>
            <person name="Lai Q."/>
            <person name="Shao Z."/>
        </authorList>
    </citation>
    <scope>NUCLEOTIDE SEQUENCE [LARGE SCALE GENOMIC DNA]</scope>
    <source>
        <strain evidence="12 13">25B10_4</strain>
    </source>
</reference>
<comment type="catalytic activity">
    <reaction evidence="1">
        <text>ATP + protein L-histidine = ADP + protein N-phospho-L-histidine.</text>
        <dbReference type="EC" id="2.7.13.3"/>
    </reaction>
</comment>
<evidence type="ECO:0000256" key="9">
    <source>
        <dbReference type="SAM" id="Coils"/>
    </source>
</evidence>
<dbReference type="PANTHER" id="PTHR43065">
    <property type="entry name" value="SENSOR HISTIDINE KINASE"/>
    <property type="match status" value="1"/>
</dbReference>
<evidence type="ECO:0000256" key="4">
    <source>
        <dbReference type="ARBA" id="ARBA00022679"/>
    </source>
</evidence>
<dbReference type="SUPFAM" id="SSF55874">
    <property type="entry name" value="ATPase domain of HSP90 chaperone/DNA topoisomerase II/histidine kinase"/>
    <property type="match status" value="1"/>
</dbReference>
<keyword evidence="8" id="KW-0902">Two-component regulatory system</keyword>
<dbReference type="CDD" id="cd00082">
    <property type="entry name" value="HisKA"/>
    <property type="match status" value="1"/>
</dbReference>
<dbReference type="SMART" id="SM00387">
    <property type="entry name" value="HATPase_c"/>
    <property type="match status" value="1"/>
</dbReference>
<dbReference type="CDD" id="cd18773">
    <property type="entry name" value="PDC1_HK_sensor"/>
    <property type="match status" value="1"/>
</dbReference>
<dbReference type="EMBL" id="CP019437">
    <property type="protein sequence ID" value="AQS47904.1"/>
    <property type="molecule type" value="Genomic_DNA"/>
</dbReference>
<dbReference type="InterPro" id="IPR005467">
    <property type="entry name" value="His_kinase_dom"/>
</dbReference>
<dbReference type="InterPro" id="IPR017055">
    <property type="entry name" value="Sig_transdc_His_kinase_DctB"/>
</dbReference>
<accession>A0ABN4X9N8</accession>
<keyword evidence="6" id="KW-0418">Kinase</keyword>
<evidence type="ECO:0000256" key="8">
    <source>
        <dbReference type="ARBA" id="ARBA00023012"/>
    </source>
</evidence>
<dbReference type="PROSITE" id="PS50109">
    <property type="entry name" value="HIS_KIN"/>
    <property type="match status" value="1"/>
</dbReference>
<dbReference type="Gene3D" id="1.10.287.130">
    <property type="match status" value="1"/>
</dbReference>
<feature type="coiled-coil region" evidence="9">
    <location>
        <begin position="316"/>
        <end position="350"/>
    </location>
</feature>
<keyword evidence="9" id="KW-0175">Coiled coil</keyword>
<evidence type="ECO:0000256" key="1">
    <source>
        <dbReference type="ARBA" id="ARBA00000085"/>
    </source>
</evidence>
<sequence>MLGRVAILLIWIALTLAASIGVWRVSAREGLARIEAQGQSDLRLASDRLVAALLQFREVAVLAADHPDVVALAGRFAEGGKAVGTWRDDAVSLTLQRLADHAGARDIWLIAPGGTVLAGPADSPDRVTMNRALARAAQGATGSEHFVDPDTGDRLFVFAAPVFASGGRVSGIVLLRLNAEDVEAEGRGNPVPVWFTDADGVSFLTNRTDLVLLSEPGARPDPATYPAGSLAGVLHLRERNLAGHRLVSGDGSLAGPALDVSRELPVIQMEGHALAAADPVLRAARLAALSTAAGFLAVGAVIFALWERRRALAEANAALEVRVAERTAELSTANEELRRTQAELVQAGKLSALGQMSAGISHELNQPLMAISSYAENAELLLDRGRTEEAGETLGKIGAMAHRMARIIRNLRAFARQESEPATRVGLAAVVESALEMLDERLKRAGVTVDWQRPDFPAIVMGGEVRLSQVVINLISNAIEAMEGQPERRLTIRMARAHGMIRLSLRDTGPGIRDPERIFDPFYSTKEAGSAEGLGLGLSISYGLVQGFGGNLRGENVPGGGARFTIDLREAASQPRPTEVET</sequence>
<evidence type="ECO:0000256" key="6">
    <source>
        <dbReference type="ARBA" id="ARBA00022777"/>
    </source>
</evidence>
<name>A0ABN4X9N8_9RHOB</name>
<dbReference type="SUPFAM" id="SSF47384">
    <property type="entry name" value="Homodimeric domain of signal transducing histidine kinase"/>
    <property type="match status" value="1"/>
</dbReference>
<keyword evidence="4" id="KW-0808">Transferase</keyword>
<dbReference type="InterPro" id="IPR036097">
    <property type="entry name" value="HisK_dim/P_sf"/>
</dbReference>
<evidence type="ECO:0000259" key="11">
    <source>
        <dbReference type="PROSITE" id="PS50109"/>
    </source>
</evidence>
<evidence type="ECO:0000256" key="3">
    <source>
        <dbReference type="ARBA" id="ARBA00022553"/>
    </source>
</evidence>
<keyword evidence="5" id="KW-0547">Nucleotide-binding</keyword>
<dbReference type="Pfam" id="PF00512">
    <property type="entry name" value="HisKA"/>
    <property type="match status" value="1"/>
</dbReference>
<proteinExistence type="predicted"/>
<dbReference type="InterPro" id="IPR036890">
    <property type="entry name" value="HATPase_C_sf"/>
</dbReference>
<dbReference type="RefSeq" id="WP_075774580.1">
    <property type="nucleotide sequence ID" value="NZ_CP019437.1"/>
</dbReference>
<dbReference type="InterPro" id="IPR004358">
    <property type="entry name" value="Sig_transdc_His_kin-like_C"/>
</dbReference>
<keyword evidence="7" id="KW-0067">ATP-binding</keyword>
<dbReference type="SMART" id="SM00388">
    <property type="entry name" value="HisKA"/>
    <property type="match status" value="1"/>
</dbReference>
<keyword evidence="13" id="KW-1185">Reference proteome</keyword>
<gene>
    <name evidence="12" type="ORF">BMG03_08855</name>
</gene>
<keyword evidence="10" id="KW-0472">Membrane</keyword>
<dbReference type="Pfam" id="PF02518">
    <property type="entry name" value="HATPase_c"/>
    <property type="match status" value="1"/>
</dbReference>
<dbReference type="PIRSF" id="PIRSF036431">
    <property type="entry name" value="STHK_DctB"/>
    <property type="match status" value="1"/>
</dbReference>
<dbReference type="PANTHER" id="PTHR43065:SF46">
    <property type="entry name" value="C4-DICARBOXYLATE TRANSPORT SENSOR PROTEIN DCTB"/>
    <property type="match status" value="1"/>
</dbReference>
<keyword evidence="10" id="KW-0812">Transmembrane</keyword>
<dbReference type="PRINTS" id="PR00344">
    <property type="entry name" value="BCTRLSENSOR"/>
</dbReference>
<dbReference type="Proteomes" id="UP000185622">
    <property type="component" value="Chromosome"/>
</dbReference>
<dbReference type="InterPro" id="IPR003661">
    <property type="entry name" value="HisK_dim/P_dom"/>
</dbReference>
<dbReference type="EC" id="2.7.13.3" evidence="2"/>
<evidence type="ECO:0000256" key="10">
    <source>
        <dbReference type="SAM" id="Phobius"/>
    </source>
</evidence>
<protein>
    <recommendedName>
        <fullName evidence="2">histidine kinase</fullName>
        <ecNumber evidence="2">2.7.13.3</ecNumber>
    </recommendedName>
</protein>
<evidence type="ECO:0000313" key="12">
    <source>
        <dbReference type="EMBL" id="AQS47904.1"/>
    </source>
</evidence>
<feature type="domain" description="Histidine kinase" evidence="11">
    <location>
        <begin position="359"/>
        <end position="572"/>
    </location>
</feature>
<evidence type="ECO:0000256" key="5">
    <source>
        <dbReference type="ARBA" id="ARBA00022741"/>
    </source>
</evidence>